<dbReference type="PANTHER" id="PTHR42910:SF1">
    <property type="entry name" value="MAJOR FACILITATOR SUPERFAMILY (MFS) PROFILE DOMAIN-CONTAINING PROTEIN"/>
    <property type="match status" value="1"/>
</dbReference>
<evidence type="ECO:0000313" key="5">
    <source>
        <dbReference type="Proteomes" id="UP001218188"/>
    </source>
</evidence>
<proteinExistence type="predicted"/>
<keyword evidence="3" id="KW-0812">Transmembrane</keyword>
<feature type="transmembrane region" description="Helical" evidence="3">
    <location>
        <begin position="42"/>
        <end position="64"/>
    </location>
</feature>
<comment type="subcellular location">
    <subcellularLocation>
        <location evidence="1">Membrane</location>
        <topology evidence="1">Multi-pass membrane protein</topology>
    </subcellularLocation>
</comment>
<feature type="transmembrane region" description="Helical" evidence="3">
    <location>
        <begin position="194"/>
        <end position="213"/>
    </location>
</feature>
<feature type="transmembrane region" description="Helical" evidence="3">
    <location>
        <begin position="383"/>
        <end position="404"/>
    </location>
</feature>
<dbReference type="Pfam" id="PF07690">
    <property type="entry name" value="MFS_1"/>
    <property type="match status" value="1"/>
</dbReference>
<feature type="compositionally biased region" description="Basic and acidic residues" evidence="2">
    <location>
        <begin position="442"/>
        <end position="454"/>
    </location>
</feature>
<dbReference type="EMBL" id="JARJCM010000096">
    <property type="protein sequence ID" value="KAJ7029894.1"/>
    <property type="molecule type" value="Genomic_DNA"/>
</dbReference>
<evidence type="ECO:0000313" key="4">
    <source>
        <dbReference type="EMBL" id="KAJ7029894.1"/>
    </source>
</evidence>
<reference evidence="4" key="1">
    <citation type="submission" date="2023-03" db="EMBL/GenBank/DDBJ databases">
        <title>Massive genome expansion in bonnet fungi (Mycena s.s.) driven by repeated elements and novel gene families across ecological guilds.</title>
        <authorList>
            <consortium name="Lawrence Berkeley National Laboratory"/>
            <person name="Harder C.B."/>
            <person name="Miyauchi S."/>
            <person name="Viragh M."/>
            <person name="Kuo A."/>
            <person name="Thoen E."/>
            <person name="Andreopoulos B."/>
            <person name="Lu D."/>
            <person name="Skrede I."/>
            <person name="Drula E."/>
            <person name="Henrissat B."/>
            <person name="Morin E."/>
            <person name="Kohler A."/>
            <person name="Barry K."/>
            <person name="LaButti K."/>
            <person name="Morin E."/>
            <person name="Salamov A."/>
            <person name="Lipzen A."/>
            <person name="Mereny Z."/>
            <person name="Hegedus B."/>
            <person name="Baldrian P."/>
            <person name="Stursova M."/>
            <person name="Weitz H."/>
            <person name="Taylor A."/>
            <person name="Grigoriev I.V."/>
            <person name="Nagy L.G."/>
            <person name="Martin F."/>
            <person name="Kauserud H."/>
        </authorList>
    </citation>
    <scope>NUCLEOTIDE SEQUENCE</scope>
    <source>
        <strain evidence="4">CBHHK200</strain>
    </source>
</reference>
<name>A0AAD6SLS4_9AGAR</name>
<feature type="region of interest" description="Disordered" evidence="2">
    <location>
        <begin position="424"/>
        <end position="466"/>
    </location>
</feature>
<feature type="transmembrane region" description="Helical" evidence="3">
    <location>
        <begin position="244"/>
        <end position="269"/>
    </location>
</feature>
<keyword evidence="3" id="KW-1133">Transmembrane helix</keyword>
<comment type="caution">
    <text evidence="4">The sequence shown here is derived from an EMBL/GenBank/DDBJ whole genome shotgun (WGS) entry which is preliminary data.</text>
</comment>
<dbReference type="SUPFAM" id="SSF103473">
    <property type="entry name" value="MFS general substrate transporter"/>
    <property type="match status" value="1"/>
</dbReference>
<accession>A0AAD6SLS4</accession>
<dbReference type="AlphaFoldDB" id="A0AAD6SLS4"/>
<feature type="transmembrane region" description="Helical" evidence="3">
    <location>
        <begin position="84"/>
        <end position="101"/>
    </location>
</feature>
<feature type="transmembrane region" description="Helical" evidence="3">
    <location>
        <begin position="164"/>
        <end position="188"/>
    </location>
</feature>
<organism evidence="4 5">
    <name type="scientific">Mycena alexandri</name>
    <dbReference type="NCBI Taxonomy" id="1745969"/>
    <lineage>
        <taxon>Eukaryota</taxon>
        <taxon>Fungi</taxon>
        <taxon>Dikarya</taxon>
        <taxon>Basidiomycota</taxon>
        <taxon>Agaricomycotina</taxon>
        <taxon>Agaricomycetes</taxon>
        <taxon>Agaricomycetidae</taxon>
        <taxon>Agaricales</taxon>
        <taxon>Marasmiineae</taxon>
        <taxon>Mycenaceae</taxon>
        <taxon>Mycena</taxon>
    </lineage>
</organism>
<evidence type="ECO:0000256" key="2">
    <source>
        <dbReference type="SAM" id="MobiDB-lite"/>
    </source>
</evidence>
<evidence type="ECO:0000256" key="3">
    <source>
        <dbReference type="SAM" id="Phobius"/>
    </source>
</evidence>
<protein>
    <submittedName>
        <fullName evidence="4">MFS superfamily</fullName>
    </submittedName>
</protein>
<feature type="transmembrane region" description="Helical" evidence="3">
    <location>
        <begin position="108"/>
        <end position="127"/>
    </location>
</feature>
<dbReference type="GO" id="GO:0022857">
    <property type="term" value="F:transmembrane transporter activity"/>
    <property type="evidence" value="ECO:0007669"/>
    <property type="project" value="InterPro"/>
</dbReference>
<dbReference type="Proteomes" id="UP001218188">
    <property type="component" value="Unassembled WGS sequence"/>
</dbReference>
<feature type="transmembrane region" description="Helical" evidence="3">
    <location>
        <begin position="314"/>
        <end position="343"/>
    </location>
</feature>
<feature type="non-terminal residue" evidence="4">
    <location>
        <position position="1"/>
    </location>
</feature>
<feature type="transmembrane region" description="Helical" evidence="3">
    <location>
        <begin position="281"/>
        <end position="302"/>
    </location>
</feature>
<dbReference type="PANTHER" id="PTHR42910">
    <property type="entry name" value="TRANSPORTER SCO4007-RELATED"/>
    <property type="match status" value="1"/>
</dbReference>
<dbReference type="InterPro" id="IPR036259">
    <property type="entry name" value="MFS_trans_sf"/>
</dbReference>
<keyword evidence="5" id="KW-1185">Reference proteome</keyword>
<sequence length="466" mass="50662">MNADEKGPSPSLRPSLPKPMFTHDLGFLPIPNRLQYHNGKSFHFGLVLNLSLGFASTFTVANLYYCQPLLIDLAAAFDVSYSKISEYAFGVVFISPLGDLIRRRQLILLLLLISTALTVGLAVTNSFVVFETLSFLVGATSIITTIMQPLVADMAPPERRATSLSIVISGLLLGVLVARVLSGVFGQFASWRTAYYFGVGVQALALVGCYLIIPDYPAKNAGSDLTYLRILWTMAKFSVTEPALIQPCIVNFCTSAAFTSFWVTLTFLLGGSLYNYSTLDIGLFGLVGILGVLMGPFMGRLIDLLFPWYSTMLAVVLLGIFQCIQLGAGGISIAAVIVVAFGLNLFRQLLQSSLATIVLRFVHSARTTVTGTPVGTQIYLQHGWRACAALAVAFSGFQIIVLLLRGPHCRRYTWFGWEGGRAAWRKRRTADPEESSTPTTPEPEKDKEDVRSGRDSAGCVEASPPS</sequence>
<dbReference type="GO" id="GO:0016020">
    <property type="term" value="C:membrane"/>
    <property type="evidence" value="ECO:0007669"/>
    <property type="project" value="UniProtKB-SubCell"/>
</dbReference>
<dbReference type="Gene3D" id="1.20.1250.20">
    <property type="entry name" value="MFS general substrate transporter like domains"/>
    <property type="match status" value="1"/>
</dbReference>
<keyword evidence="3" id="KW-0472">Membrane</keyword>
<evidence type="ECO:0000256" key="1">
    <source>
        <dbReference type="ARBA" id="ARBA00004141"/>
    </source>
</evidence>
<dbReference type="InterPro" id="IPR011701">
    <property type="entry name" value="MFS"/>
</dbReference>
<gene>
    <name evidence="4" type="ORF">C8F04DRAFT_1115349</name>
</gene>